<gene>
    <name evidence="3" type="ORF">Dsi01nite_106200</name>
</gene>
<dbReference type="Proteomes" id="UP000660611">
    <property type="component" value="Unassembled WGS sequence"/>
</dbReference>
<dbReference type="RefSeq" id="WP_239137131.1">
    <property type="nucleotide sequence ID" value="NZ_BAAAVW010000025.1"/>
</dbReference>
<reference evidence="3" key="1">
    <citation type="submission" date="2021-01" db="EMBL/GenBank/DDBJ databases">
        <title>Whole genome shotgun sequence of Dactylosporangium siamense NBRC 106093.</title>
        <authorList>
            <person name="Komaki H."/>
            <person name="Tamura T."/>
        </authorList>
    </citation>
    <scope>NUCLEOTIDE SEQUENCE</scope>
    <source>
        <strain evidence="3">NBRC 106093</strain>
    </source>
</reference>
<dbReference type="InterPro" id="IPR052509">
    <property type="entry name" value="Metal_resp_DNA-bind_regulator"/>
</dbReference>
<feature type="compositionally biased region" description="Low complexity" evidence="1">
    <location>
        <begin position="214"/>
        <end position="223"/>
    </location>
</feature>
<proteinExistence type="predicted"/>
<evidence type="ECO:0000256" key="1">
    <source>
        <dbReference type="SAM" id="MobiDB-lite"/>
    </source>
</evidence>
<feature type="compositionally biased region" description="Low complexity" evidence="1">
    <location>
        <begin position="183"/>
        <end position="198"/>
    </location>
</feature>
<protein>
    <submittedName>
        <fullName evidence="3">PadR family transcriptional regulator</fullName>
    </submittedName>
</protein>
<dbReference type="Pfam" id="PF03551">
    <property type="entry name" value="PadR"/>
    <property type="match status" value="1"/>
</dbReference>
<dbReference type="SUPFAM" id="SSF46785">
    <property type="entry name" value="Winged helix' DNA-binding domain"/>
    <property type="match status" value="1"/>
</dbReference>
<evidence type="ECO:0000313" key="4">
    <source>
        <dbReference type="Proteomes" id="UP000660611"/>
    </source>
</evidence>
<organism evidence="3 4">
    <name type="scientific">Dactylosporangium siamense</name>
    <dbReference type="NCBI Taxonomy" id="685454"/>
    <lineage>
        <taxon>Bacteria</taxon>
        <taxon>Bacillati</taxon>
        <taxon>Actinomycetota</taxon>
        <taxon>Actinomycetes</taxon>
        <taxon>Micromonosporales</taxon>
        <taxon>Micromonosporaceae</taxon>
        <taxon>Dactylosporangium</taxon>
    </lineage>
</organism>
<dbReference type="Gene3D" id="1.10.10.10">
    <property type="entry name" value="Winged helix-like DNA-binding domain superfamily/Winged helix DNA-binding domain"/>
    <property type="match status" value="1"/>
</dbReference>
<accession>A0A919PYB0</accession>
<feature type="domain" description="Transcription regulator PadR N-terminal" evidence="2">
    <location>
        <begin position="5"/>
        <end position="81"/>
    </location>
</feature>
<keyword evidence="4" id="KW-1185">Reference proteome</keyword>
<dbReference type="InterPro" id="IPR036390">
    <property type="entry name" value="WH_DNA-bd_sf"/>
</dbReference>
<dbReference type="EMBL" id="BONQ01000183">
    <property type="protein sequence ID" value="GIG52579.1"/>
    <property type="molecule type" value="Genomic_DNA"/>
</dbReference>
<dbReference type="InterPro" id="IPR036388">
    <property type="entry name" value="WH-like_DNA-bd_sf"/>
</dbReference>
<name>A0A919PYB0_9ACTN</name>
<dbReference type="PANTHER" id="PTHR33169:SF14">
    <property type="entry name" value="TRANSCRIPTIONAL REGULATOR RV3488"/>
    <property type="match status" value="1"/>
</dbReference>
<dbReference type="AlphaFoldDB" id="A0A919PYB0"/>
<evidence type="ECO:0000259" key="2">
    <source>
        <dbReference type="Pfam" id="PF03551"/>
    </source>
</evidence>
<dbReference type="PANTHER" id="PTHR33169">
    <property type="entry name" value="PADR-FAMILY TRANSCRIPTIONAL REGULATOR"/>
    <property type="match status" value="1"/>
</dbReference>
<evidence type="ECO:0000313" key="3">
    <source>
        <dbReference type="EMBL" id="GIG52579.1"/>
    </source>
</evidence>
<dbReference type="InterPro" id="IPR005149">
    <property type="entry name" value="Tscrpt_reg_PadR_N"/>
</dbReference>
<sequence length="223" mass="24995">MRLMVLGLVSSLQPVHGHDIRRGLLAYDGRPAMSVPAGSIYHALRKLTEEGLLEPVNTERNGGRPERTTYRTTPAGMREFRVLLRRYWWQYQLPSDPFLSALSFLPALPRAEAVRALRTRAGILWSHAEQQRRDLEEGAAGRPEHVDWQLERALRWFECEADWCVEIAGRIEDGMGVHDAELAPDLPADPAETAPDTLEGTRAGHDPRPRRRPAAGSRATAPA</sequence>
<comment type="caution">
    <text evidence="3">The sequence shown here is derived from an EMBL/GenBank/DDBJ whole genome shotgun (WGS) entry which is preliminary data.</text>
</comment>
<feature type="region of interest" description="Disordered" evidence="1">
    <location>
        <begin position="180"/>
        <end position="223"/>
    </location>
</feature>